<dbReference type="Gene3D" id="3.40.50.12780">
    <property type="entry name" value="N-terminal domain of ligase-like"/>
    <property type="match status" value="1"/>
</dbReference>
<accession>A0A6J7ES63</accession>
<feature type="transmembrane region" description="Helical" evidence="1">
    <location>
        <begin position="608"/>
        <end position="628"/>
    </location>
</feature>
<feature type="transmembrane region" description="Helical" evidence="1">
    <location>
        <begin position="653"/>
        <end position="672"/>
    </location>
</feature>
<dbReference type="PANTHER" id="PTHR43767:SF10">
    <property type="entry name" value="SURFACTIN SYNTHASE SUBUNIT 1"/>
    <property type="match status" value="1"/>
</dbReference>
<feature type="transmembrane region" description="Helical" evidence="1">
    <location>
        <begin position="708"/>
        <end position="726"/>
    </location>
</feature>
<dbReference type="SUPFAM" id="SSF56801">
    <property type="entry name" value="Acetyl-CoA synthetase-like"/>
    <property type="match status" value="1"/>
</dbReference>
<dbReference type="AlphaFoldDB" id="A0A6J7ES63"/>
<dbReference type="SUPFAM" id="SSF47336">
    <property type="entry name" value="ACP-like"/>
    <property type="match status" value="1"/>
</dbReference>
<proteinExistence type="predicted"/>
<evidence type="ECO:0000313" key="4">
    <source>
        <dbReference type="EMBL" id="CAB4882959.1"/>
    </source>
</evidence>
<organism evidence="4">
    <name type="scientific">freshwater metagenome</name>
    <dbReference type="NCBI Taxonomy" id="449393"/>
    <lineage>
        <taxon>unclassified sequences</taxon>
        <taxon>metagenomes</taxon>
        <taxon>ecological metagenomes</taxon>
    </lineage>
</organism>
<feature type="transmembrane region" description="Helical" evidence="1">
    <location>
        <begin position="787"/>
        <end position="805"/>
    </location>
</feature>
<dbReference type="InterPro" id="IPR042099">
    <property type="entry name" value="ANL_N_sf"/>
</dbReference>
<gene>
    <name evidence="4" type="ORF">UFOPK3472_00824</name>
</gene>
<feature type="transmembrane region" description="Helical" evidence="1">
    <location>
        <begin position="577"/>
        <end position="596"/>
    </location>
</feature>
<dbReference type="InterPro" id="IPR050237">
    <property type="entry name" value="ATP-dep_AMP-bd_enzyme"/>
</dbReference>
<reference evidence="4" key="1">
    <citation type="submission" date="2020-05" db="EMBL/GenBank/DDBJ databases">
        <authorList>
            <person name="Chiriac C."/>
            <person name="Salcher M."/>
            <person name="Ghai R."/>
            <person name="Kavagutti S V."/>
        </authorList>
    </citation>
    <scope>NUCLEOTIDE SEQUENCE</scope>
</reference>
<dbReference type="Gene3D" id="1.10.1200.10">
    <property type="entry name" value="ACP-like"/>
    <property type="match status" value="1"/>
</dbReference>
<evidence type="ECO:0000259" key="2">
    <source>
        <dbReference type="Pfam" id="PF00501"/>
    </source>
</evidence>
<dbReference type="Pfam" id="PF00501">
    <property type="entry name" value="AMP-binding"/>
    <property type="match status" value="1"/>
</dbReference>
<name>A0A6J7ES63_9ZZZZ</name>
<dbReference type="PANTHER" id="PTHR43767">
    <property type="entry name" value="LONG-CHAIN-FATTY-ACID--COA LIGASE"/>
    <property type="match status" value="1"/>
</dbReference>
<feature type="transmembrane region" description="Helical" evidence="1">
    <location>
        <begin position="759"/>
        <end position="780"/>
    </location>
</feature>
<feature type="domain" description="AMP-dependent synthetase/ligase" evidence="2">
    <location>
        <begin position="19"/>
        <end position="336"/>
    </location>
</feature>
<feature type="transmembrane region" description="Helical" evidence="1">
    <location>
        <begin position="684"/>
        <end position="702"/>
    </location>
</feature>
<keyword evidence="1" id="KW-1133">Transmembrane helix</keyword>
<keyword evidence="1" id="KW-0472">Membrane</keyword>
<protein>
    <submittedName>
        <fullName evidence="4">Unannotated protein</fullName>
    </submittedName>
</protein>
<dbReference type="Pfam" id="PF00550">
    <property type="entry name" value="PP-binding"/>
    <property type="match status" value="1"/>
</dbReference>
<evidence type="ECO:0000259" key="3">
    <source>
        <dbReference type="Pfam" id="PF00550"/>
    </source>
</evidence>
<feature type="domain" description="Carrier" evidence="3">
    <location>
        <begin position="481"/>
        <end position="522"/>
    </location>
</feature>
<keyword evidence="1" id="KW-0812">Transmembrane</keyword>
<feature type="transmembrane region" description="Helical" evidence="1">
    <location>
        <begin position="733"/>
        <end position="753"/>
    </location>
</feature>
<dbReference type="InterPro" id="IPR036736">
    <property type="entry name" value="ACP-like_sf"/>
</dbReference>
<sequence length="869" mass="94922">MPRDFNRPKRPSVRLAHDLGRFGDAPGLISVNETITYRDLDERIDRQAARLGRGRRLVLIAGTNKVEVVVTYLAALRAGHPVLLASDDNPDHLDGLIDTYRPDVVVRTLDGNTVVEELDRQSRHELHPDLALLLSTSGSTGSPKLVRLSHDNVQANAESIAEYLGIRPTDRAVTTLPMHYCYGLSVVHSHLLRGAALILTNSSVTDTRLWDLARTHRASTFAGVPYTFDLLDRIGFEQLNLHDLRYVTQAGGKLSPDRVRTYAELGRRQGWDLFVMYGQTEATARMAYLPPDLAAAHPHSIGRPIPDGSFRLDPVADAPDGTGELVYSGPNVMLGYAHDPGDLRLGDTLAGELRTGDLARRTADGLYEVVGRRSRFAKVFGLRIDLHRVESALAHLGLTVCCTDGTDELVVVAENADVADVRRLTAQFSGLPATAVRVCVVDELPRTSTGKPDARAVAEFAGKPGPVQPTSTTTKPETTDVKAMYAEVLHHARVDDDSTFVSLGGDSLSYVRMSIRLEELLGHLPADWHNTRVVDFVQAPHLRRGWRRVETNVVLRALAIVLITGSHIHLFSVLGGAHVLLGIAGYNFARFHLGAVDRTARARNAVRSVARIAIPSMVWIGAIIALTGDYRITSALLLNGIFGPDGWSVEWRYWFVEAIVYIVLVAAAVLYVPAVARLERSHPFWFPMGLVALGLVTRYGLIEIDDSRNRILTAAVVFWLFALGWAAARAQTVWHRVGVTAAIVLSIPGFFFGDIQREVIVIVGLCLLVWLTSVPCPAVVGRVAGVLASASLYIYLTHFQVYLPLRDDHPWTAFALSIVVGVVYWQAATFVLARLPWSGTGPGIRFANPLSTMAAGTTGGGPVNAKDGR</sequence>
<dbReference type="EMBL" id="CAFBLX010000037">
    <property type="protein sequence ID" value="CAB4882959.1"/>
    <property type="molecule type" value="Genomic_DNA"/>
</dbReference>
<dbReference type="InterPro" id="IPR000873">
    <property type="entry name" value="AMP-dep_synth/lig_dom"/>
</dbReference>
<evidence type="ECO:0000256" key="1">
    <source>
        <dbReference type="SAM" id="Phobius"/>
    </source>
</evidence>
<feature type="transmembrane region" description="Helical" evidence="1">
    <location>
        <begin position="811"/>
        <end position="835"/>
    </location>
</feature>
<dbReference type="InterPro" id="IPR009081">
    <property type="entry name" value="PP-bd_ACP"/>
</dbReference>